<proteinExistence type="predicted"/>
<protein>
    <submittedName>
        <fullName evidence="9">C6 and C2H2 transcription factor</fullName>
    </submittedName>
</protein>
<dbReference type="CDD" id="cd00067">
    <property type="entry name" value="GAL4"/>
    <property type="match status" value="1"/>
</dbReference>
<evidence type="ECO:0000256" key="4">
    <source>
        <dbReference type="ARBA" id="ARBA00023163"/>
    </source>
</evidence>
<comment type="caution">
    <text evidence="9">The sequence shown here is derived from an EMBL/GenBank/DDBJ whole genome shotgun (WGS) entry which is preliminary data.</text>
</comment>
<dbReference type="Proteomes" id="UP001492380">
    <property type="component" value="Unassembled WGS sequence"/>
</dbReference>
<evidence type="ECO:0000256" key="1">
    <source>
        <dbReference type="ARBA" id="ARBA00022723"/>
    </source>
</evidence>
<dbReference type="SMART" id="SM00066">
    <property type="entry name" value="GAL4"/>
    <property type="match status" value="1"/>
</dbReference>
<dbReference type="InterPro" id="IPR007219">
    <property type="entry name" value="XnlR_reg_dom"/>
</dbReference>
<dbReference type="InterPro" id="IPR001138">
    <property type="entry name" value="Zn2Cys6_DnaBD"/>
</dbReference>
<evidence type="ECO:0000313" key="10">
    <source>
        <dbReference type="Proteomes" id="UP001492380"/>
    </source>
</evidence>
<keyword evidence="1" id="KW-0479">Metal-binding</keyword>
<dbReference type="SUPFAM" id="SSF57667">
    <property type="entry name" value="beta-beta-alpha zinc fingers"/>
    <property type="match status" value="1"/>
</dbReference>
<evidence type="ECO:0000256" key="3">
    <source>
        <dbReference type="ARBA" id="ARBA00023015"/>
    </source>
</evidence>
<gene>
    <name evidence="9" type="ORF">HDK90DRAFT_547962</name>
</gene>
<dbReference type="Gene3D" id="4.10.240.10">
    <property type="entry name" value="Zn(2)-C6 fungal-type DNA-binding domain"/>
    <property type="match status" value="1"/>
</dbReference>
<dbReference type="CDD" id="cd12148">
    <property type="entry name" value="fungal_TF_MHR"/>
    <property type="match status" value="1"/>
</dbReference>
<feature type="domain" description="Zn(2)-C6 fungal-type" evidence="7">
    <location>
        <begin position="85"/>
        <end position="116"/>
    </location>
</feature>
<keyword evidence="2" id="KW-0862">Zinc</keyword>
<evidence type="ECO:0000256" key="2">
    <source>
        <dbReference type="ARBA" id="ARBA00022833"/>
    </source>
</evidence>
<evidence type="ECO:0000313" key="9">
    <source>
        <dbReference type="EMBL" id="KAK8240011.1"/>
    </source>
</evidence>
<keyword evidence="10" id="KW-1185">Reference proteome</keyword>
<dbReference type="PANTHER" id="PTHR47660:SF7">
    <property type="entry name" value="TRANSCRIPTION FACTOR WITH C2H2 AND ZN(2)-CYS(6) DNA BINDING DOMAIN (EUROFUNG)"/>
    <property type="match status" value="1"/>
</dbReference>
<feature type="domain" description="C2H2-type" evidence="8">
    <location>
        <begin position="27"/>
        <end position="56"/>
    </location>
</feature>
<keyword evidence="5" id="KW-0539">Nucleus</keyword>
<dbReference type="InterPro" id="IPR013087">
    <property type="entry name" value="Znf_C2H2_type"/>
</dbReference>
<sequence>MTESLANSSISIGLRPIPRTTQAGGRFPCAFPSCKASYARREHLNRHAKQHLSKQLFACPLCDNRYPRKSHHGGDVVGRARALRACSQCRARKTPCRASRQAPCGGCRERGVACSFLPAEQQRRAERTDVEALVQNAPDSSPRRQPVASDSDLSDTQVWIDAYFTHFHPKWPILHKATFRPKQEPPFLVQSVLMIGLWASGGQSARSLACEIHDRLRVSIHDQRSKWDLSVSTATAPSSSSHWPIGTYQGILLNTIFALLKDDCFSRRLDLRRQLPDIEYQTLRALVQSCRAQRMFHYPTVLAHYSDTGSAIYAWTFTEEMKRLGLALYKVSGLCCPGNEGVDDGPLLTLADLQFSMPDSEYLWSAASNAELAQRTREEGKSDRNTEGHWISNVAPILQAGAANFDWV</sequence>
<organism evidence="9 10">
    <name type="scientific">Phyllosticta capitalensis</name>
    <dbReference type="NCBI Taxonomy" id="121624"/>
    <lineage>
        <taxon>Eukaryota</taxon>
        <taxon>Fungi</taxon>
        <taxon>Dikarya</taxon>
        <taxon>Ascomycota</taxon>
        <taxon>Pezizomycotina</taxon>
        <taxon>Dothideomycetes</taxon>
        <taxon>Dothideomycetes incertae sedis</taxon>
        <taxon>Botryosphaeriales</taxon>
        <taxon>Phyllostictaceae</taxon>
        <taxon>Phyllosticta</taxon>
    </lineage>
</organism>
<dbReference type="InterPro" id="IPR036236">
    <property type="entry name" value="Znf_C2H2_sf"/>
</dbReference>
<evidence type="ECO:0000256" key="5">
    <source>
        <dbReference type="ARBA" id="ARBA00023242"/>
    </source>
</evidence>
<reference evidence="9 10" key="1">
    <citation type="submission" date="2024-04" db="EMBL/GenBank/DDBJ databases">
        <title>Phyllosticta paracitricarpa is synonymous to the EU quarantine fungus P. citricarpa based on phylogenomic analyses.</title>
        <authorList>
            <consortium name="Lawrence Berkeley National Laboratory"/>
            <person name="Van Ingen-Buijs V.A."/>
            <person name="Van Westerhoven A.C."/>
            <person name="Haridas S."/>
            <person name="Skiadas P."/>
            <person name="Martin F."/>
            <person name="Groenewald J.Z."/>
            <person name="Crous P.W."/>
            <person name="Seidl M.F."/>
        </authorList>
    </citation>
    <scope>NUCLEOTIDE SEQUENCE [LARGE SCALE GENOMIC DNA]</scope>
    <source>
        <strain evidence="9 10">CBS 123374</strain>
    </source>
</reference>
<dbReference type="PROSITE" id="PS00463">
    <property type="entry name" value="ZN2_CY6_FUNGAL_1"/>
    <property type="match status" value="1"/>
</dbReference>
<dbReference type="Pfam" id="PF00172">
    <property type="entry name" value="Zn_clus"/>
    <property type="match status" value="1"/>
</dbReference>
<dbReference type="PANTHER" id="PTHR47660">
    <property type="entry name" value="TRANSCRIPTION FACTOR WITH C2H2 AND ZN(2)-CYS(6) DNA BINDING DOMAIN (EUROFUNG)-RELATED-RELATED"/>
    <property type="match status" value="1"/>
</dbReference>
<evidence type="ECO:0000259" key="8">
    <source>
        <dbReference type="PROSITE" id="PS50157"/>
    </source>
</evidence>
<dbReference type="Pfam" id="PF04082">
    <property type="entry name" value="Fungal_trans"/>
    <property type="match status" value="1"/>
</dbReference>
<name>A0ABR1YUZ5_9PEZI</name>
<evidence type="ECO:0000256" key="6">
    <source>
        <dbReference type="PROSITE-ProRule" id="PRU00042"/>
    </source>
</evidence>
<accession>A0ABR1YUZ5</accession>
<dbReference type="PROSITE" id="PS50048">
    <property type="entry name" value="ZN2_CY6_FUNGAL_2"/>
    <property type="match status" value="1"/>
</dbReference>
<evidence type="ECO:0000259" key="7">
    <source>
        <dbReference type="PROSITE" id="PS50048"/>
    </source>
</evidence>
<dbReference type="PROSITE" id="PS50157">
    <property type="entry name" value="ZINC_FINGER_C2H2_2"/>
    <property type="match status" value="1"/>
</dbReference>
<keyword evidence="3" id="KW-0805">Transcription regulation</keyword>
<dbReference type="Gene3D" id="3.30.160.60">
    <property type="entry name" value="Classic Zinc Finger"/>
    <property type="match status" value="1"/>
</dbReference>
<keyword evidence="6" id="KW-0863">Zinc-finger</keyword>
<dbReference type="InterPro" id="IPR036864">
    <property type="entry name" value="Zn2-C6_fun-type_DNA-bd_sf"/>
</dbReference>
<dbReference type="PROSITE" id="PS00028">
    <property type="entry name" value="ZINC_FINGER_C2H2_1"/>
    <property type="match status" value="1"/>
</dbReference>
<keyword evidence="4" id="KW-0804">Transcription</keyword>
<dbReference type="EMBL" id="JBBWRZ010000003">
    <property type="protein sequence ID" value="KAK8240011.1"/>
    <property type="molecule type" value="Genomic_DNA"/>
</dbReference>
<dbReference type="SUPFAM" id="SSF57701">
    <property type="entry name" value="Zn2/Cys6 DNA-binding domain"/>
    <property type="match status" value="1"/>
</dbReference>